<sequence length="119" mass="13194">MSLSKQRFSHERWAETVEAIDLEIVQLCVMSQVRLLEPGVIDRVLANDLTVCNGHASAFEKLRGLLVLHYEAQTHLVEELGRADAAEVRLAVFRHLSHRVGDQLGDVALLEGREPAASA</sequence>
<evidence type="ECO:0000313" key="2">
    <source>
        <dbReference type="Proteomes" id="UP000587991"/>
    </source>
</evidence>
<organism evidence="1 2">
    <name type="scientific">Leeia aquatica</name>
    <dbReference type="NCBI Taxonomy" id="2725557"/>
    <lineage>
        <taxon>Bacteria</taxon>
        <taxon>Pseudomonadati</taxon>
        <taxon>Pseudomonadota</taxon>
        <taxon>Betaproteobacteria</taxon>
        <taxon>Neisseriales</taxon>
        <taxon>Leeiaceae</taxon>
        <taxon>Leeia</taxon>
    </lineage>
</organism>
<keyword evidence="2" id="KW-1185">Reference proteome</keyword>
<protein>
    <submittedName>
        <fullName evidence="1">Uncharacterized protein</fullName>
    </submittedName>
</protein>
<proteinExistence type="predicted"/>
<dbReference type="Proteomes" id="UP000587991">
    <property type="component" value="Unassembled WGS sequence"/>
</dbReference>
<dbReference type="RefSeq" id="WP_168877971.1">
    <property type="nucleotide sequence ID" value="NZ_JABAIM010000003.1"/>
</dbReference>
<reference evidence="1 2" key="1">
    <citation type="submission" date="2020-04" db="EMBL/GenBank/DDBJ databases">
        <title>Draft genome of Leeia sp. IMCC25680.</title>
        <authorList>
            <person name="Song J."/>
            <person name="Cho J.-C."/>
        </authorList>
    </citation>
    <scope>NUCLEOTIDE SEQUENCE [LARGE SCALE GENOMIC DNA]</scope>
    <source>
        <strain evidence="1 2">IMCC25680</strain>
    </source>
</reference>
<accession>A0A847SGD1</accession>
<gene>
    <name evidence="1" type="ORF">HF682_14170</name>
</gene>
<dbReference type="EMBL" id="JABAIM010000003">
    <property type="protein sequence ID" value="NLR76308.1"/>
    <property type="molecule type" value="Genomic_DNA"/>
</dbReference>
<dbReference type="AlphaFoldDB" id="A0A847SGD1"/>
<name>A0A847SGD1_9NEIS</name>
<evidence type="ECO:0000313" key="1">
    <source>
        <dbReference type="EMBL" id="NLR76308.1"/>
    </source>
</evidence>
<comment type="caution">
    <text evidence="1">The sequence shown here is derived from an EMBL/GenBank/DDBJ whole genome shotgun (WGS) entry which is preliminary data.</text>
</comment>